<organism evidence="1 2">
    <name type="scientific">Polaribacter butkevichii</name>
    <dbReference type="NCBI Taxonomy" id="218490"/>
    <lineage>
        <taxon>Bacteria</taxon>
        <taxon>Pseudomonadati</taxon>
        <taxon>Bacteroidota</taxon>
        <taxon>Flavobacteriia</taxon>
        <taxon>Flavobacteriales</taxon>
        <taxon>Flavobacteriaceae</taxon>
    </lineage>
</organism>
<evidence type="ECO:0000313" key="1">
    <source>
        <dbReference type="EMBL" id="PQJ73595.1"/>
    </source>
</evidence>
<sequence>MNGEKYIKAKQRIWAKSEGHKLTGGTKPKKGEKNYVDDIALNIFNQKLSSETLQDFKKGDGNETKDTNTRLAKMKALHSSSALPVNVFQYWQEKDVSPILFACKLINRRPFNSNTLPNAVRFEQKFEISKDKKLFPKTPNLDVVIENDGKVFAIESKFTEPYKKKQKGLSERYMSDKSFWKGIPHLEELANTISPDNVKFKYLDVAQLVKHILGLKNTPKRKSGFTLLYLWYDVIGKDGAAHRKEIQQFAEIAKKDNIIFRHISYQEVIVNLSNNFYEGNVAYVDYLTNRYL</sequence>
<protein>
    <recommendedName>
        <fullName evidence="3">Restriction endonuclease</fullName>
    </recommendedName>
</protein>
<evidence type="ECO:0008006" key="3">
    <source>
        <dbReference type="Google" id="ProtNLM"/>
    </source>
</evidence>
<gene>
    <name evidence="1" type="ORF">BTO14_10095</name>
</gene>
<dbReference type="OrthoDB" id="1026313at2"/>
<dbReference type="RefSeq" id="WP_105049259.1">
    <property type="nucleotide sequence ID" value="NZ_CP150661.1"/>
</dbReference>
<comment type="caution">
    <text evidence="1">The sequence shown here is derived from an EMBL/GenBank/DDBJ whole genome shotgun (WGS) entry which is preliminary data.</text>
</comment>
<dbReference type="Proteomes" id="UP000247345">
    <property type="component" value="Unassembled WGS sequence"/>
</dbReference>
<dbReference type="EMBL" id="MSCK01000001">
    <property type="protein sequence ID" value="PQJ73595.1"/>
    <property type="molecule type" value="Genomic_DNA"/>
</dbReference>
<reference evidence="1 2" key="1">
    <citation type="submission" date="2016-12" db="EMBL/GenBank/DDBJ databases">
        <title>Trade-off between light-utilization and light-protection in marine flavobacteria.</title>
        <authorList>
            <person name="Kumagai Y."/>
            <person name="Yoshizawa S."/>
            <person name="Kogure K."/>
            <person name="Iwasaki W."/>
        </authorList>
    </citation>
    <scope>NUCLEOTIDE SEQUENCE [LARGE SCALE GENOMIC DNA]</scope>
    <source>
        <strain evidence="1 2">KCTC 12100</strain>
    </source>
</reference>
<dbReference type="InterPro" id="IPR054333">
    <property type="entry name" value="REase-ARP-assoc"/>
</dbReference>
<proteinExistence type="predicted"/>
<dbReference type="Pfam" id="PF22558">
    <property type="entry name" value="REase-ARP"/>
    <property type="match status" value="1"/>
</dbReference>
<accession>A0A2P6CFB2</accession>
<keyword evidence="2" id="KW-1185">Reference proteome</keyword>
<dbReference type="AlphaFoldDB" id="A0A2P6CFB2"/>
<evidence type="ECO:0000313" key="2">
    <source>
        <dbReference type="Proteomes" id="UP000247345"/>
    </source>
</evidence>
<name>A0A2P6CFB2_9FLAO</name>